<protein>
    <submittedName>
        <fullName evidence="1">Uncharacterized protein</fullName>
    </submittedName>
</protein>
<name>A0A1D3K878_PSEVE</name>
<gene>
    <name evidence="1" type="ORF">PVE_R2G0373</name>
</gene>
<dbReference type="Proteomes" id="UP000245431">
    <property type="component" value="Chromosome PVE_r2"/>
</dbReference>
<organism evidence="1 2">
    <name type="scientific">Pseudomonas veronii 1YdBTEX2</name>
    <dbReference type="NCBI Taxonomy" id="1295141"/>
    <lineage>
        <taxon>Bacteria</taxon>
        <taxon>Pseudomonadati</taxon>
        <taxon>Pseudomonadota</taxon>
        <taxon>Gammaproteobacteria</taxon>
        <taxon>Pseudomonadales</taxon>
        <taxon>Pseudomonadaceae</taxon>
        <taxon>Pseudomonas</taxon>
    </lineage>
</organism>
<evidence type="ECO:0000313" key="1">
    <source>
        <dbReference type="EMBL" id="SBW84401.1"/>
    </source>
</evidence>
<evidence type="ECO:0000313" key="2">
    <source>
        <dbReference type="Proteomes" id="UP000245431"/>
    </source>
</evidence>
<reference evidence="2" key="1">
    <citation type="submission" date="2016-07" db="EMBL/GenBank/DDBJ databases">
        <authorList>
            <person name="Florea S."/>
            <person name="Webb J.S."/>
            <person name="Jaromczyk J."/>
            <person name="Schardl C.L."/>
        </authorList>
    </citation>
    <scope>NUCLEOTIDE SEQUENCE [LARGE SCALE GENOMIC DNA]</scope>
    <source>
        <strain evidence="2">1YdBTEX2</strain>
    </source>
</reference>
<accession>A0A1D3K878</accession>
<dbReference type="AlphaFoldDB" id="A0A1D3K878"/>
<dbReference type="EMBL" id="LT599584">
    <property type="protein sequence ID" value="SBW84401.1"/>
    <property type="molecule type" value="Genomic_DNA"/>
</dbReference>
<proteinExistence type="predicted"/>
<sequence length="46" mass="5309">MALIRAGLLDTNQWVPRPYTLDQLNQALEDIQTDANGFLNYHIVHE</sequence>